<keyword evidence="3" id="KW-1185">Reference proteome</keyword>
<reference evidence="3" key="1">
    <citation type="journal article" date="2017" name="bioRxiv">
        <title>Conservation of a gene cluster reveals novel cercosporin biosynthetic mechanisms and extends production to the genus Colletotrichum.</title>
        <authorList>
            <person name="de Jonge R."/>
            <person name="Ebert M.K."/>
            <person name="Huitt-Roehl C.R."/>
            <person name="Pal P."/>
            <person name="Suttle J.C."/>
            <person name="Spanner R.E."/>
            <person name="Neubauer J.D."/>
            <person name="Jurick W.M.II."/>
            <person name="Stott K.A."/>
            <person name="Secor G.A."/>
            <person name="Thomma B.P.H.J."/>
            <person name="Van de Peer Y."/>
            <person name="Townsend C.A."/>
            <person name="Bolton M.D."/>
        </authorList>
    </citation>
    <scope>NUCLEOTIDE SEQUENCE [LARGE SCALE GENOMIC DNA]</scope>
    <source>
        <strain evidence="3">CBS538.71</strain>
    </source>
</reference>
<gene>
    <name evidence="2" type="ORF">CBER1_11460</name>
</gene>
<sequence>MRFTVFFLAAAHTVTSAVVQRALPVEFGCTPCSPNDGPHYDAAAKATAEIDPALLAEGKASFDQTFEAGYHPALCDAHPVNCITGAAGVSWTGTPGLTAPLGRWRRKDGTDTIAWGYWQQTLQWNGAGGSGTTYNAHCTILTCVKGRMQATIGTESIKGDGKTDDSAKNICGCFPKDLDADITFSLF</sequence>
<protein>
    <recommendedName>
        <fullName evidence="4">Ecp2 effector protein domain-containing protein</fullName>
    </recommendedName>
</protein>
<feature type="chain" id="PRO_5015584632" description="Ecp2 effector protein domain-containing protein" evidence="1">
    <location>
        <begin position="17"/>
        <end position="187"/>
    </location>
</feature>
<dbReference type="Proteomes" id="UP000237631">
    <property type="component" value="Unassembled WGS sequence"/>
</dbReference>
<dbReference type="EMBL" id="PNEN01000487">
    <property type="protein sequence ID" value="PPJ57892.1"/>
    <property type="molecule type" value="Genomic_DNA"/>
</dbReference>
<accession>A0A2S6CDT3</accession>
<comment type="caution">
    <text evidence="2">The sequence shown here is derived from an EMBL/GenBank/DDBJ whole genome shotgun (WGS) entry which is preliminary data.</text>
</comment>
<dbReference type="AlphaFoldDB" id="A0A2S6CDT3"/>
<keyword evidence="1" id="KW-0732">Signal</keyword>
<evidence type="ECO:0000313" key="3">
    <source>
        <dbReference type="Proteomes" id="UP000237631"/>
    </source>
</evidence>
<feature type="signal peptide" evidence="1">
    <location>
        <begin position="1"/>
        <end position="16"/>
    </location>
</feature>
<evidence type="ECO:0000256" key="1">
    <source>
        <dbReference type="SAM" id="SignalP"/>
    </source>
</evidence>
<dbReference type="OrthoDB" id="2500614at2759"/>
<organism evidence="2 3">
    <name type="scientific">Cercospora berteroae</name>
    <dbReference type="NCBI Taxonomy" id="357750"/>
    <lineage>
        <taxon>Eukaryota</taxon>
        <taxon>Fungi</taxon>
        <taxon>Dikarya</taxon>
        <taxon>Ascomycota</taxon>
        <taxon>Pezizomycotina</taxon>
        <taxon>Dothideomycetes</taxon>
        <taxon>Dothideomycetidae</taxon>
        <taxon>Mycosphaerellales</taxon>
        <taxon>Mycosphaerellaceae</taxon>
        <taxon>Cercospora</taxon>
    </lineage>
</organism>
<proteinExistence type="predicted"/>
<evidence type="ECO:0008006" key="4">
    <source>
        <dbReference type="Google" id="ProtNLM"/>
    </source>
</evidence>
<evidence type="ECO:0000313" key="2">
    <source>
        <dbReference type="EMBL" id="PPJ57892.1"/>
    </source>
</evidence>
<name>A0A2S6CDT3_9PEZI</name>